<evidence type="ECO:0000313" key="1">
    <source>
        <dbReference type="Proteomes" id="UP000504609"/>
    </source>
</evidence>
<dbReference type="AlphaFoldDB" id="A0A6J1F3P2"/>
<reference evidence="2" key="1">
    <citation type="submission" date="2025-08" db="UniProtKB">
        <authorList>
            <consortium name="RefSeq"/>
        </authorList>
    </citation>
    <scope>IDENTIFICATION</scope>
    <source>
        <tissue evidence="2">Young leaves</tissue>
    </source>
</reference>
<accession>A0A6J1F3P2</accession>
<dbReference type="Proteomes" id="UP000504609">
    <property type="component" value="Unplaced"/>
</dbReference>
<protein>
    <submittedName>
        <fullName evidence="2">Uncharacterized protein LOC111441837</fullName>
    </submittedName>
</protein>
<dbReference type="SUPFAM" id="SSF117916">
    <property type="entry name" value="Fe-S cluster assembly (FSCA) domain-like"/>
    <property type="match status" value="1"/>
</dbReference>
<dbReference type="InterPro" id="IPR034904">
    <property type="entry name" value="FSCA_dom_sf"/>
</dbReference>
<organism evidence="1 2">
    <name type="scientific">Cucurbita moschata</name>
    <name type="common">Winter crookneck squash</name>
    <name type="synonym">Cucurbita pepo var. moschata</name>
    <dbReference type="NCBI Taxonomy" id="3662"/>
    <lineage>
        <taxon>Eukaryota</taxon>
        <taxon>Viridiplantae</taxon>
        <taxon>Streptophyta</taxon>
        <taxon>Embryophyta</taxon>
        <taxon>Tracheophyta</taxon>
        <taxon>Spermatophyta</taxon>
        <taxon>Magnoliopsida</taxon>
        <taxon>eudicotyledons</taxon>
        <taxon>Gunneridae</taxon>
        <taxon>Pentapetalae</taxon>
        <taxon>rosids</taxon>
        <taxon>fabids</taxon>
        <taxon>Cucurbitales</taxon>
        <taxon>Cucurbitaceae</taxon>
        <taxon>Cucurbiteae</taxon>
        <taxon>Cucurbita</taxon>
    </lineage>
</organism>
<dbReference type="KEGG" id="cmos:111441837"/>
<keyword evidence="1" id="KW-1185">Reference proteome</keyword>
<dbReference type="PANTHER" id="PTHR36018">
    <property type="entry name" value="OS09G0481800 PROTEIN"/>
    <property type="match status" value="1"/>
</dbReference>
<proteinExistence type="predicted"/>
<dbReference type="RefSeq" id="XP_022934752.1">
    <property type="nucleotide sequence ID" value="XM_023078984.1"/>
</dbReference>
<gene>
    <name evidence="2" type="primary">LOC111441837</name>
</gene>
<sequence>MRLQLQFLRHNIALSPSPSSVPATFFTSTPPISYSWQLRVRTPKLTLPPLESRRPKLVVSATAAPDNRPLDLTEDNVRQALDDARAELAQIFDASVGITGVVELAELDGPFVKISLKGRFWHKRSTVVARVGNYLKQRIPEILEVEIEDESQLDDSPASF</sequence>
<name>A0A6J1F3P2_CUCMO</name>
<dbReference type="PANTHER" id="PTHR36018:SF1">
    <property type="entry name" value="OS09G0481800 PROTEIN"/>
    <property type="match status" value="1"/>
</dbReference>
<evidence type="ECO:0000313" key="2">
    <source>
        <dbReference type="RefSeq" id="XP_022934752.1"/>
    </source>
</evidence>
<dbReference type="Gene3D" id="3.30.300.130">
    <property type="entry name" value="Fe-S cluster assembly (FSCA)"/>
    <property type="match status" value="1"/>
</dbReference>
<dbReference type="GeneID" id="111441837"/>